<dbReference type="STRING" id="1797517.A3F61_01215"/>
<gene>
    <name evidence="2" type="ORF">A3F61_01215</name>
</gene>
<protein>
    <recommendedName>
        <fullName evidence="4">Sortase</fullName>
    </recommendedName>
</protein>
<keyword evidence="1" id="KW-0378">Hydrolase</keyword>
<dbReference type="GO" id="GO:0016787">
    <property type="term" value="F:hydrolase activity"/>
    <property type="evidence" value="ECO:0007669"/>
    <property type="project" value="UniProtKB-KW"/>
</dbReference>
<accession>A0A1G1VCS2</accession>
<name>A0A1G1VCS2_9BACT</name>
<reference evidence="2 3" key="1">
    <citation type="journal article" date="2016" name="Nat. Commun.">
        <title>Thousands of microbial genomes shed light on interconnected biogeochemical processes in an aquifer system.</title>
        <authorList>
            <person name="Anantharaman K."/>
            <person name="Brown C.T."/>
            <person name="Hug L.A."/>
            <person name="Sharon I."/>
            <person name="Castelle C.J."/>
            <person name="Probst A.J."/>
            <person name="Thomas B.C."/>
            <person name="Singh A."/>
            <person name="Wilkins M.J."/>
            <person name="Karaoz U."/>
            <person name="Brodie E.L."/>
            <person name="Williams K.H."/>
            <person name="Hubbard S.S."/>
            <person name="Banfield J.F."/>
        </authorList>
    </citation>
    <scope>NUCLEOTIDE SEQUENCE [LARGE SCALE GENOMIC DNA]</scope>
</reference>
<dbReference type="SUPFAM" id="SSF63817">
    <property type="entry name" value="Sortase"/>
    <property type="match status" value="1"/>
</dbReference>
<evidence type="ECO:0008006" key="4">
    <source>
        <dbReference type="Google" id="ProtNLM"/>
    </source>
</evidence>
<organism evidence="2 3">
    <name type="scientific">Candidatus Blackburnbacteria bacterium RIFCSPHIGHO2_12_FULL_41_13b</name>
    <dbReference type="NCBI Taxonomy" id="1797517"/>
    <lineage>
        <taxon>Bacteria</taxon>
        <taxon>Candidatus Blackburniibacteriota</taxon>
    </lineage>
</organism>
<sequence>MKKNISRYLALSFVFFGLFLVLNASVPIVQYEIFSLSQLSPGELLSPVPKPEVRGLATETYNLTRASNWFIGQPDLPIVSSKVKYYNISIPRLGIKDATVEIGGEDLSKSLIHYSGTSLPGQQGNAVIFGHSSLPQFFSPTNYLTIFTKLPSLKKGDDVFVEYDGIKYTFRVEQMFEVKPTDIQVLEQRYDDSYLTLVTCVPPGTYIKRLVVKARIIPKT</sequence>
<dbReference type="Proteomes" id="UP000178272">
    <property type="component" value="Unassembled WGS sequence"/>
</dbReference>
<evidence type="ECO:0000313" key="3">
    <source>
        <dbReference type="Proteomes" id="UP000178272"/>
    </source>
</evidence>
<dbReference type="AlphaFoldDB" id="A0A1G1VCS2"/>
<evidence type="ECO:0000256" key="1">
    <source>
        <dbReference type="ARBA" id="ARBA00022801"/>
    </source>
</evidence>
<dbReference type="Pfam" id="PF04203">
    <property type="entry name" value="Sortase"/>
    <property type="match status" value="1"/>
</dbReference>
<evidence type="ECO:0000313" key="2">
    <source>
        <dbReference type="EMBL" id="OGY13131.1"/>
    </source>
</evidence>
<dbReference type="InterPro" id="IPR023365">
    <property type="entry name" value="Sortase_dom-sf"/>
</dbReference>
<dbReference type="NCBIfam" id="TIGR01076">
    <property type="entry name" value="sortase_fam"/>
    <property type="match status" value="1"/>
</dbReference>
<comment type="caution">
    <text evidence="2">The sequence shown here is derived from an EMBL/GenBank/DDBJ whole genome shotgun (WGS) entry which is preliminary data.</text>
</comment>
<proteinExistence type="predicted"/>
<dbReference type="Gene3D" id="2.40.260.10">
    <property type="entry name" value="Sortase"/>
    <property type="match status" value="1"/>
</dbReference>
<dbReference type="EMBL" id="MHCA01000001">
    <property type="protein sequence ID" value="OGY13131.1"/>
    <property type="molecule type" value="Genomic_DNA"/>
</dbReference>
<dbReference type="InterPro" id="IPR005754">
    <property type="entry name" value="Sortase"/>
</dbReference>